<keyword evidence="2" id="KW-1133">Transmembrane helix</keyword>
<feature type="coiled-coil region" evidence="1">
    <location>
        <begin position="47"/>
        <end position="87"/>
    </location>
</feature>
<dbReference type="GO" id="GO:0043107">
    <property type="term" value="P:type IV pilus-dependent motility"/>
    <property type="evidence" value="ECO:0007669"/>
    <property type="project" value="InterPro"/>
</dbReference>
<dbReference type="InterPro" id="IPR007445">
    <property type="entry name" value="PilO"/>
</dbReference>
<feature type="transmembrane region" description="Helical" evidence="2">
    <location>
        <begin position="24"/>
        <end position="44"/>
    </location>
</feature>
<name>A0A7C4MLV9_9BACT</name>
<reference evidence="3" key="1">
    <citation type="journal article" date="2020" name="mSystems">
        <title>Genome- and Community-Level Interaction Insights into Carbon Utilization and Element Cycling Functions of Hydrothermarchaeota in Hydrothermal Sediment.</title>
        <authorList>
            <person name="Zhou Z."/>
            <person name="Liu Y."/>
            <person name="Xu W."/>
            <person name="Pan J."/>
            <person name="Luo Z.H."/>
            <person name="Li M."/>
        </authorList>
    </citation>
    <scope>NUCLEOTIDE SEQUENCE [LARGE SCALE GENOMIC DNA]</scope>
    <source>
        <strain evidence="3">SpSt-477</strain>
    </source>
</reference>
<dbReference type="GO" id="GO:0043683">
    <property type="term" value="P:type IV pilus assembly"/>
    <property type="evidence" value="ECO:0007669"/>
    <property type="project" value="InterPro"/>
</dbReference>
<evidence type="ECO:0000256" key="2">
    <source>
        <dbReference type="SAM" id="Phobius"/>
    </source>
</evidence>
<protein>
    <submittedName>
        <fullName evidence="3">Protein PilO</fullName>
    </submittedName>
</protein>
<evidence type="ECO:0000313" key="3">
    <source>
        <dbReference type="EMBL" id="HGU31983.1"/>
    </source>
</evidence>
<dbReference type="AlphaFoldDB" id="A0A7C4MLV9"/>
<dbReference type="InterPro" id="IPR014717">
    <property type="entry name" value="Transl_elong_EF1B/ribsomal_bS6"/>
</dbReference>
<accession>A0A7C4MLV9</accession>
<proteinExistence type="predicted"/>
<keyword evidence="2" id="KW-0812">Transmembrane</keyword>
<evidence type="ECO:0000256" key="1">
    <source>
        <dbReference type="SAM" id="Coils"/>
    </source>
</evidence>
<dbReference type="Pfam" id="PF04350">
    <property type="entry name" value="PilO"/>
    <property type="match status" value="1"/>
</dbReference>
<keyword evidence="2" id="KW-0472">Membrane</keyword>
<dbReference type="Gene3D" id="3.30.70.60">
    <property type="match status" value="1"/>
</dbReference>
<dbReference type="PANTHER" id="PTHR39555:SF1">
    <property type="entry name" value="TYPE IV PILUS INNER MEMBRANE COMPONENT PILO"/>
    <property type="match status" value="1"/>
</dbReference>
<keyword evidence="1" id="KW-0175">Coiled coil</keyword>
<gene>
    <name evidence="3" type="ORF">ENS29_03905</name>
</gene>
<sequence>MNLPQLSIEPFIEKVESLQRGQRIAICAVSYLLPIMLMAYFVYYPTYTETQNVRAEAEQVEKELENARNMARQIDKFKKELAIVEQEFVTAKSALPEKEEIPSLLKGITTSGYMAGMTFLLFEPKPEISKDFYVEIPVSITVSGDYHHVALFFDYVSSLSRIVNIREIKMSPQKDRGLIASCIAETYKFVKEGSASAKPATKQ</sequence>
<organism evidence="3">
    <name type="scientific">Desulfatirhabdium butyrativorans</name>
    <dbReference type="NCBI Taxonomy" id="340467"/>
    <lineage>
        <taxon>Bacteria</taxon>
        <taxon>Pseudomonadati</taxon>
        <taxon>Thermodesulfobacteriota</taxon>
        <taxon>Desulfobacteria</taxon>
        <taxon>Desulfobacterales</taxon>
        <taxon>Desulfatirhabdiaceae</taxon>
        <taxon>Desulfatirhabdium</taxon>
    </lineage>
</organism>
<dbReference type="PANTHER" id="PTHR39555">
    <property type="entry name" value="FIMBRIAL ASSEMBLY PROTEIN PILO-LIKE PROTEIN-RELATED"/>
    <property type="match status" value="1"/>
</dbReference>
<dbReference type="EMBL" id="DSUH01000083">
    <property type="protein sequence ID" value="HGU31983.1"/>
    <property type="molecule type" value="Genomic_DNA"/>
</dbReference>
<comment type="caution">
    <text evidence="3">The sequence shown here is derived from an EMBL/GenBank/DDBJ whole genome shotgun (WGS) entry which is preliminary data.</text>
</comment>